<evidence type="ECO:0000256" key="4">
    <source>
        <dbReference type="RuleBase" id="RU004508"/>
    </source>
</evidence>
<evidence type="ECO:0000256" key="2">
    <source>
        <dbReference type="PIRSR" id="PIRSR000390-1"/>
    </source>
</evidence>
<dbReference type="InterPro" id="IPR000653">
    <property type="entry name" value="DegT/StrS_aminotransferase"/>
</dbReference>
<dbReference type="CDD" id="cd00616">
    <property type="entry name" value="AHBA_syn"/>
    <property type="match status" value="1"/>
</dbReference>
<protein>
    <submittedName>
        <fullName evidence="5">Putative pyridoxal phosphate-dependent aminotransferase EpsN</fullName>
        <ecNumber evidence="5">2.6.1.-</ecNumber>
    </submittedName>
</protein>
<comment type="similarity">
    <text evidence="1 4">Belongs to the DegT/DnrJ/EryC1 family.</text>
</comment>
<comment type="caution">
    <text evidence="5">The sequence shown here is derived from an EMBL/GenBank/DDBJ whole genome shotgun (WGS) entry which is preliminary data.</text>
</comment>
<accession>A0A5C5YSP3</accession>
<sequence length="386" mass="41268">MNAPSPERILLSPPHMSGGERELLLDAFDSNWIAPLGPHVDALEREVCERVGTEAAVALATGTAALHLALLTHGVGPGDEVLCSTLTFAATANAIRYCGAKPVFVDSDLASWNMDPDLLEAELKRMAAAGARPAAVLTVDAFGQCADYERIEPLCERFATPLIVDAAESLGATCGDRHAGTQGRCGVYSLNGNKIITASGGGVLVTSDPGLAERIRHLATQAKLPAPHYEHEEIGFNYRMSNLLAAVARGQLAVLDERVAARRANFDSYRRALSDLPGVSFMPEAPYGASTRWLTCMQIDPAAAGVDQTAVRETLARQSIESRPLWKPMHLQPVHQDCRRVGGRVSQTLFETGLCLPSGSALTDRQLDRVAKAVRDAFSLAGHRAA</sequence>
<dbReference type="EMBL" id="SJPO01000003">
    <property type="protein sequence ID" value="TWT77780.1"/>
    <property type="molecule type" value="Genomic_DNA"/>
</dbReference>
<keyword evidence="3 4" id="KW-0663">Pyridoxal phosphate</keyword>
<dbReference type="Proteomes" id="UP000318478">
    <property type="component" value="Unassembled WGS sequence"/>
</dbReference>
<feature type="active site" description="Proton acceptor" evidence="2">
    <location>
        <position position="194"/>
    </location>
</feature>
<name>A0A5C5YSP3_9BACT</name>
<dbReference type="OrthoDB" id="9810913at2"/>
<evidence type="ECO:0000313" key="5">
    <source>
        <dbReference type="EMBL" id="TWT77780.1"/>
    </source>
</evidence>
<dbReference type="Pfam" id="PF01041">
    <property type="entry name" value="DegT_DnrJ_EryC1"/>
    <property type="match status" value="1"/>
</dbReference>
<evidence type="ECO:0000256" key="3">
    <source>
        <dbReference type="PIRSR" id="PIRSR000390-2"/>
    </source>
</evidence>
<dbReference type="Gene3D" id="3.40.640.10">
    <property type="entry name" value="Type I PLP-dependent aspartate aminotransferase-like (Major domain)"/>
    <property type="match status" value="1"/>
</dbReference>
<dbReference type="GO" id="GO:0000271">
    <property type="term" value="P:polysaccharide biosynthetic process"/>
    <property type="evidence" value="ECO:0007669"/>
    <property type="project" value="TreeGrafter"/>
</dbReference>
<dbReference type="PANTHER" id="PTHR30244:SF34">
    <property type="entry name" value="DTDP-4-AMINO-4,6-DIDEOXYGALACTOSE TRANSAMINASE"/>
    <property type="match status" value="1"/>
</dbReference>
<dbReference type="RefSeq" id="WP_146585594.1">
    <property type="nucleotide sequence ID" value="NZ_SJPO01000003.1"/>
</dbReference>
<keyword evidence="6" id="KW-1185">Reference proteome</keyword>
<dbReference type="PANTHER" id="PTHR30244">
    <property type="entry name" value="TRANSAMINASE"/>
    <property type="match status" value="1"/>
</dbReference>
<dbReference type="InterPro" id="IPR015422">
    <property type="entry name" value="PyrdxlP-dep_Trfase_small"/>
</dbReference>
<gene>
    <name evidence="5" type="primary">epsN</name>
    <name evidence="5" type="ORF">Pla123a_15760</name>
</gene>
<dbReference type="InterPro" id="IPR015424">
    <property type="entry name" value="PyrdxlP-dep_Trfase"/>
</dbReference>
<evidence type="ECO:0000313" key="6">
    <source>
        <dbReference type="Proteomes" id="UP000318478"/>
    </source>
</evidence>
<organism evidence="5 6">
    <name type="scientific">Posidoniimonas polymericola</name>
    <dbReference type="NCBI Taxonomy" id="2528002"/>
    <lineage>
        <taxon>Bacteria</taxon>
        <taxon>Pseudomonadati</taxon>
        <taxon>Planctomycetota</taxon>
        <taxon>Planctomycetia</taxon>
        <taxon>Pirellulales</taxon>
        <taxon>Lacipirellulaceae</taxon>
        <taxon>Posidoniimonas</taxon>
    </lineage>
</organism>
<keyword evidence="5" id="KW-0032">Aminotransferase</keyword>
<feature type="modified residue" description="N6-(pyridoxal phosphate)lysine" evidence="3">
    <location>
        <position position="194"/>
    </location>
</feature>
<dbReference type="AlphaFoldDB" id="A0A5C5YSP3"/>
<evidence type="ECO:0000256" key="1">
    <source>
        <dbReference type="ARBA" id="ARBA00037999"/>
    </source>
</evidence>
<proteinExistence type="inferred from homology"/>
<dbReference type="Gene3D" id="3.90.1150.10">
    <property type="entry name" value="Aspartate Aminotransferase, domain 1"/>
    <property type="match status" value="1"/>
</dbReference>
<dbReference type="PIRSF" id="PIRSF000390">
    <property type="entry name" value="PLP_StrS"/>
    <property type="match status" value="1"/>
</dbReference>
<dbReference type="GO" id="GO:0030170">
    <property type="term" value="F:pyridoxal phosphate binding"/>
    <property type="evidence" value="ECO:0007669"/>
    <property type="project" value="TreeGrafter"/>
</dbReference>
<dbReference type="GO" id="GO:0008483">
    <property type="term" value="F:transaminase activity"/>
    <property type="evidence" value="ECO:0007669"/>
    <property type="project" value="UniProtKB-KW"/>
</dbReference>
<dbReference type="SUPFAM" id="SSF53383">
    <property type="entry name" value="PLP-dependent transferases"/>
    <property type="match status" value="1"/>
</dbReference>
<reference evidence="5 6" key="1">
    <citation type="submission" date="2019-02" db="EMBL/GenBank/DDBJ databases">
        <title>Deep-cultivation of Planctomycetes and their phenomic and genomic characterization uncovers novel biology.</title>
        <authorList>
            <person name="Wiegand S."/>
            <person name="Jogler M."/>
            <person name="Boedeker C."/>
            <person name="Pinto D."/>
            <person name="Vollmers J."/>
            <person name="Rivas-Marin E."/>
            <person name="Kohn T."/>
            <person name="Peeters S.H."/>
            <person name="Heuer A."/>
            <person name="Rast P."/>
            <person name="Oberbeckmann S."/>
            <person name="Bunk B."/>
            <person name="Jeske O."/>
            <person name="Meyerdierks A."/>
            <person name="Storesund J.E."/>
            <person name="Kallscheuer N."/>
            <person name="Luecker S."/>
            <person name="Lage O.M."/>
            <person name="Pohl T."/>
            <person name="Merkel B.J."/>
            <person name="Hornburger P."/>
            <person name="Mueller R.-W."/>
            <person name="Bruemmer F."/>
            <person name="Labrenz M."/>
            <person name="Spormann A.M."/>
            <person name="Op Den Camp H."/>
            <person name="Overmann J."/>
            <person name="Amann R."/>
            <person name="Jetten M.S.M."/>
            <person name="Mascher T."/>
            <person name="Medema M.H."/>
            <person name="Devos D.P."/>
            <person name="Kaster A.-K."/>
            <person name="Ovreas L."/>
            <person name="Rohde M."/>
            <person name="Galperin M.Y."/>
            <person name="Jogler C."/>
        </authorList>
    </citation>
    <scope>NUCLEOTIDE SEQUENCE [LARGE SCALE GENOMIC DNA]</scope>
    <source>
        <strain evidence="5 6">Pla123a</strain>
    </source>
</reference>
<dbReference type="EC" id="2.6.1.-" evidence="5"/>
<keyword evidence="5" id="KW-0808">Transferase</keyword>
<dbReference type="InterPro" id="IPR015421">
    <property type="entry name" value="PyrdxlP-dep_Trfase_major"/>
</dbReference>